<evidence type="ECO:0000313" key="2">
    <source>
        <dbReference type="EMBL" id="MCP9612781.1"/>
    </source>
</evidence>
<dbReference type="EMBL" id="JANDHW010000014">
    <property type="protein sequence ID" value="MCP9612781.1"/>
    <property type="molecule type" value="Genomic_DNA"/>
</dbReference>
<dbReference type="PIRSF" id="PIRSF038896">
    <property type="entry name" value="NAPE-PLD"/>
    <property type="match status" value="1"/>
</dbReference>
<dbReference type="Proteomes" id="UP001205603">
    <property type="component" value="Unassembled WGS sequence"/>
</dbReference>
<dbReference type="SUPFAM" id="SSF56281">
    <property type="entry name" value="Metallo-hydrolase/oxidoreductase"/>
    <property type="match status" value="1"/>
</dbReference>
<dbReference type="PANTHER" id="PTHR15032:SF4">
    <property type="entry name" value="N-ACYL-PHOSPHATIDYLETHANOLAMINE-HYDROLYZING PHOSPHOLIPASE D"/>
    <property type="match status" value="1"/>
</dbReference>
<dbReference type="InterPro" id="IPR024884">
    <property type="entry name" value="NAPE-PLD"/>
</dbReference>
<evidence type="ECO:0000313" key="3">
    <source>
        <dbReference type="Proteomes" id="UP001205603"/>
    </source>
</evidence>
<reference evidence="2 3" key="1">
    <citation type="submission" date="2022-07" db="EMBL/GenBank/DDBJ databases">
        <title>Fecal culturing of patients with breast cancer.</title>
        <authorList>
            <person name="Teng N.M.Y."/>
            <person name="Kiu R."/>
            <person name="Evans R."/>
            <person name="Baker D.J."/>
            <person name="Zenner C."/>
            <person name="Robinson S.D."/>
            <person name="Hall L.J."/>
        </authorList>
    </citation>
    <scope>NUCLEOTIDE SEQUENCE [LARGE SCALE GENOMIC DNA]</scope>
    <source>
        <strain evidence="2 3">LH1063</strain>
    </source>
</reference>
<proteinExistence type="predicted"/>
<keyword evidence="3" id="KW-1185">Reference proteome</keyword>
<organism evidence="2 3">
    <name type="scientific">Coprobacter tertius</name>
    <dbReference type="NCBI Taxonomy" id="2944915"/>
    <lineage>
        <taxon>Bacteria</taxon>
        <taxon>Pseudomonadati</taxon>
        <taxon>Bacteroidota</taxon>
        <taxon>Bacteroidia</taxon>
        <taxon>Bacteroidales</taxon>
        <taxon>Barnesiellaceae</taxon>
        <taxon>Coprobacter</taxon>
    </lineage>
</organism>
<sequence>MAISIVSVILILLIAAGVIFIHQPSFGRLPRGERKERIIQSPQYRNGEFRNYHDTPLMTSGKSRFRSLSEFLLDKPEGVYPGNMVSAVKTDLKHLPAVQDVMVWFGHSSYLLQLSGKRFLVDPVFCMASPVSFFNKPFHGTDIYDPEDMPVIDYLVITHDHWDHLDYHTVKRLKDRIGKVICPLGVGEHFEYWGFDNRKIIELDWRESASLVPGFTVYCLPARHFSGRGLISNQTLWASFLIESPSINVYIGGDSGYDTHYKEIGEQYGNIDLAILENGQYSENWKYIHMMPYYLGRAAKELNAGQIITVHHSKYALSKHRWDEPLENEKRAAAQDSLSLIISCIGEIIPLQSGKSLFKVDNRKSSR</sequence>
<accession>A0ABT1MK15</accession>
<name>A0ABT1MK15_9BACT</name>
<dbReference type="Gene3D" id="3.60.15.10">
    <property type="entry name" value="Ribonuclease Z/Hydroxyacylglutathione hydrolase-like"/>
    <property type="match status" value="1"/>
</dbReference>
<dbReference type="PANTHER" id="PTHR15032">
    <property type="entry name" value="N-ACYL-PHOSPHATIDYLETHANOLAMINE-HYDROLYZING PHOSPHOLIPASE D"/>
    <property type="match status" value="1"/>
</dbReference>
<dbReference type="Pfam" id="PF12706">
    <property type="entry name" value="Lactamase_B_2"/>
    <property type="match status" value="1"/>
</dbReference>
<comment type="caution">
    <text evidence="2">The sequence shown here is derived from an EMBL/GenBank/DDBJ whole genome shotgun (WGS) entry which is preliminary data.</text>
</comment>
<dbReference type="InterPro" id="IPR001279">
    <property type="entry name" value="Metallo-B-lactamas"/>
</dbReference>
<feature type="domain" description="Metallo-beta-lactamase" evidence="1">
    <location>
        <begin position="118"/>
        <end position="312"/>
    </location>
</feature>
<evidence type="ECO:0000259" key="1">
    <source>
        <dbReference type="Pfam" id="PF12706"/>
    </source>
</evidence>
<protein>
    <submittedName>
        <fullName evidence="2">MBL fold metallo-hydrolase</fullName>
    </submittedName>
</protein>
<dbReference type="InterPro" id="IPR036866">
    <property type="entry name" value="RibonucZ/Hydroxyglut_hydro"/>
</dbReference>
<gene>
    <name evidence="2" type="ORF">NMU02_11830</name>
</gene>